<gene>
    <name evidence="1" type="ORF">AALG99_07155</name>
</gene>
<evidence type="ECO:0000313" key="2">
    <source>
        <dbReference type="Proteomes" id="UP001565219"/>
    </source>
</evidence>
<accession>A0ABV4DJP5</accession>
<dbReference type="RefSeq" id="WP_051405207.1">
    <property type="nucleotide sequence ID" value="NZ_BAABXW010000001.1"/>
</dbReference>
<proteinExistence type="predicted"/>
<dbReference type="EMBL" id="JBCLTR010000006">
    <property type="protein sequence ID" value="MEY8633301.1"/>
    <property type="molecule type" value="Genomic_DNA"/>
</dbReference>
<dbReference type="Proteomes" id="UP001565219">
    <property type="component" value="Unassembled WGS sequence"/>
</dbReference>
<keyword evidence="2" id="KW-1185">Reference proteome</keyword>
<organism evidence="1 2">
    <name type="scientific">Anaerostipes hominis</name>
    <name type="common">ex Lee et al. 2021</name>
    <dbReference type="NCBI Taxonomy" id="2025494"/>
    <lineage>
        <taxon>Bacteria</taxon>
        <taxon>Bacillati</taxon>
        <taxon>Bacillota</taxon>
        <taxon>Clostridia</taxon>
        <taxon>Lachnospirales</taxon>
        <taxon>Lachnospiraceae</taxon>
        <taxon>Anaerostipes</taxon>
    </lineage>
</organism>
<protein>
    <submittedName>
        <fullName evidence="1">Uncharacterized protein</fullName>
    </submittedName>
</protein>
<evidence type="ECO:0000313" key="1">
    <source>
        <dbReference type="EMBL" id="MEY8633301.1"/>
    </source>
</evidence>
<sequence>MEKTKILDILLSGFNDGRKKPLFCTAVTLLDLQELREVLRQIENRSDLEMLTLKEKSAFAAGLLQAAAAKNNINLKLRKKK</sequence>
<comment type="caution">
    <text evidence="1">The sequence shown here is derived from an EMBL/GenBank/DDBJ whole genome shotgun (WGS) entry which is preliminary data.</text>
</comment>
<name>A0ABV4DJP5_9FIRM</name>
<reference evidence="1 2" key="1">
    <citation type="submission" date="2024-03" db="EMBL/GenBank/DDBJ databases">
        <title>Mouse gut bacterial collection (mGBC) of GemPharmatech.</title>
        <authorList>
            <person name="He Y."/>
            <person name="Dong L."/>
            <person name="Wu D."/>
            <person name="Gao X."/>
            <person name="Lin Z."/>
        </authorList>
    </citation>
    <scope>NUCLEOTIDE SEQUENCE [LARGE SCALE GENOMIC DNA]</scope>
    <source>
        <strain evidence="1 2">32-10</strain>
    </source>
</reference>